<keyword evidence="4" id="KW-1185">Reference proteome</keyword>
<evidence type="ECO:0000313" key="3">
    <source>
        <dbReference type="EMBL" id="RXR26025.1"/>
    </source>
</evidence>
<protein>
    <submittedName>
        <fullName evidence="3">IS110 family transposase</fullName>
    </submittedName>
</protein>
<reference evidence="4" key="1">
    <citation type="submission" date="2019-01" db="EMBL/GenBank/DDBJ databases">
        <title>Cytophagaceae bacterium strain CAR-16.</title>
        <authorList>
            <person name="Chen W.-M."/>
        </authorList>
    </citation>
    <scope>NUCLEOTIDE SEQUENCE [LARGE SCALE GENOMIC DNA]</scope>
    <source>
        <strain evidence="4">CHR27</strain>
    </source>
</reference>
<dbReference type="RefSeq" id="WP_124809297.1">
    <property type="nucleotide sequence ID" value="NZ_SBKP01000016.1"/>
</dbReference>
<organism evidence="3 4">
    <name type="scientific">Sphingobium fluviale</name>
    <dbReference type="NCBI Taxonomy" id="2506423"/>
    <lineage>
        <taxon>Bacteria</taxon>
        <taxon>Pseudomonadati</taxon>
        <taxon>Pseudomonadota</taxon>
        <taxon>Alphaproteobacteria</taxon>
        <taxon>Sphingomonadales</taxon>
        <taxon>Sphingomonadaceae</taxon>
        <taxon>Sphingobium</taxon>
    </lineage>
</organism>
<comment type="caution">
    <text evidence="3">The sequence shown here is derived from an EMBL/GenBank/DDBJ whole genome shotgun (WGS) entry which is preliminary data.</text>
</comment>
<dbReference type="AlphaFoldDB" id="A0A4V1N378"/>
<dbReference type="NCBIfam" id="NF033542">
    <property type="entry name" value="transpos_IS110"/>
    <property type="match status" value="1"/>
</dbReference>
<evidence type="ECO:0000259" key="2">
    <source>
        <dbReference type="Pfam" id="PF02371"/>
    </source>
</evidence>
<dbReference type="GO" id="GO:0006313">
    <property type="term" value="P:DNA transposition"/>
    <property type="evidence" value="ECO:0007669"/>
    <property type="project" value="InterPro"/>
</dbReference>
<accession>A0A4V1N378</accession>
<proteinExistence type="predicted"/>
<sequence>MTPRQNAMFSWRIVLAGRRYWVGLDTGVAETAVCLIDEFGEILFEGKRETHAGQIKDILRPFGVEAVQRITIEAGVGTHMVRELQAQGFPVYVAEVRRASKFLAIRRQKTDSNDARGLAELGRVGRTIGAEVFVKPLDCQNLRSLLNVRKNLIQQRMKIDALVQSIVRLHGGKLKTSSGVGRLASGIEDQLEILRADGLDVDADVRPLISIAENLRSHIAGMDKRLRAAALAHPVCSNLMTVPGVGPITALSFYSAIGDPSRFQRTRDVGPYFGLTPTIHQSGVLARVGRISRFGSKLTRTHLVSAATVLLCSTKTESALQAWGLTLRKKVGLSKARVAVARKLAVVMLHMWKSGSSFDPART</sequence>
<dbReference type="OrthoDB" id="7410629at2"/>
<dbReference type="Proteomes" id="UP000290958">
    <property type="component" value="Unassembled WGS sequence"/>
</dbReference>
<gene>
    <name evidence="3" type="ORF">EQG66_13230</name>
</gene>
<dbReference type="GO" id="GO:0004803">
    <property type="term" value="F:transposase activity"/>
    <property type="evidence" value="ECO:0007669"/>
    <property type="project" value="InterPro"/>
</dbReference>
<feature type="domain" description="Transposase IS110-like N-terminal" evidence="1">
    <location>
        <begin position="22"/>
        <end position="160"/>
    </location>
</feature>
<evidence type="ECO:0000259" key="1">
    <source>
        <dbReference type="Pfam" id="PF01548"/>
    </source>
</evidence>
<evidence type="ECO:0000313" key="4">
    <source>
        <dbReference type="Proteomes" id="UP000290958"/>
    </source>
</evidence>
<dbReference type="GO" id="GO:0003677">
    <property type="term" value="F:DNA binding"/>
    <property type="evidence" value="ECO:0007669"/>
    <property type="project" value="InterPro"/>
</dbReference>
<dbReference type="PANTHER" id="PTHR33055:SF3">
    <property type="entry name" value="PUTATIVE TRANSPOSASE FOR IS117-RELATED"/>
    <property type="match status" value="1"/>
</dbReference>
<dbReference type="InterPro" id="IPR003346">
    <property type="entry name" value="Transposase_20"/>
</dbReference>
<feature type="domain" description="Transposase IS116/IS110/IS902 C-terminal" evidence="2">
    <location>
        <begin position="236"/>
        <end position="315"/>
    </location>
</feature>
<dbReference type="InterPro" id="IPR047650">
    <property type="entry name" value="Transpos_IS110"/>
</dbReference>
<dbReference type="PANTHER" id="PTHR33055">
    <property type="entry name" value="TRANSPOSASE FOR INSERTION SEQUENCE ELEMENT IS1111A"/>
    <property type="match status" value="1"/>
</dbReference>
<dbReference type="EMBL" id="SBKP01000016">
    <property type="protein sequence ID" value="RXR26025.1"/>
    <property type="molecule type" value="Genomic_DNA"/>
</dbReference>
<dbReference type="Pfam" id="PF01548">
    <property type="entry name" value="DEDD_Tnp_IS110"/>
    <property type="match status" value="1"/>
</dbReference>
<dbReference type="InterPro" id="IPR002525">
    <property type="entry name" value="Transp_IS110-like_N"/>
</dbReference>
<dbReference type="Pfam" id="PF02371">
    <property type="entry name" value="Transposase_20"/>
    <property type="match status" value="1"/>
</dbReference>
<name>A0A4V1N378_9SPHN</name>